<dbReference type="InterPro" id="IPR036179">
    <property type="entry name" value="Ig-like_dom_sf"/>
</dbReference>
<feature type="domain" description="Ig-like" evidence="1">
    <location>
        <begin position="19"/>
        <end position="52"/>
    </location>
</feature>
<comment type="caution">
    <text evidence="2">The sequence shown here is derived from an EMBL/GenBank/DDBJ whole genome shotgun (WGS) entry which is preliminary data.</text>
</comment>
<evidence type="ECO:0000259" key="1">
    <source>
        <dbReference type="PROSITE" id="PS50835"/>
    </source>
</evidence>
<dbReference type="Gene3D" id="2.60.40.10">
    <property type="entry name" value="Immunoglobulins"/>
    <property type="match status" value="1"/>
</dbReference>
<dbReference type="EMBL" id="JAMKFB020000013">
    <property type="protein sequence ID" value="KAL0177333.1"/>
    <property type="molecule type" value="Genomic_DNA"/>
</dbReference>
<keyword evidence="3" id="KW-1185">Reference proteome</keyword>
<dbReference type="PROSITE" id="PS50835">
    <property type="entry name" value="IG_LIKE"/>
    <property type="match status" value="1"/>
</dbReference>
<reference evidence="2 3" key="1">
    <citation type="submission" date="2024-05" db="EMBL/GenBank/DDBJ databases">
        <title>Genome sequencing and assembly of Indian major carp, Cirrhinus mrigala (Hamilton, 1822).</title>
        <authorList>
            <person name="Mohindra V."/>
            <person name="Chowdhury L.M."/>
            <person name="Lal K."/>
            <person name="Jena J.K."/>
        </authorList>
    </citation>
    <scope>NUCLEOTIDE SEQUENCE [LARGE SCALE GENOMIC DNA]</scope>
    <source>
        <strain evidence="2">CM1030</strain>
        <tissue evidence="2">Blood</tissue>
    </source>
</reference>
<dbReference type="InterPro" id="IPR013098">
    <property type="entry name" value="Ig_I-set"/>
</dbReference>
<dbReference type="InterPro" id="IPR013783">
    <property type="entry name" value="Ig-like_fold"/>
</dbReference>
<dbReference type="Pfam" id="PF07679">
    <property type="entry name" value="I-set"/>
    <property type="match status" value="1"/>
</dbReference>
<dbReference type="Proteomes" id="UP001529510">
    <property type="component" value="Unassembled WGS sequence"/>
</dbReference>
<feature type="non-terminal residue" evidence="2">
    <location>
        <position position="1"/>
    </location>
</feature>
<evidence type="ECO:0000313" key="3">
    <source>
        <dbReference type="Proteomes" id="UP001529510"/>
    </source>
</evidence>
<organism evidence="2 3">
    <name type="scientific">Cirrhinus mrigala</name>
    <name type="common">Mrigala</name>
    <dbReference type="NCBI Taxonomy" id="683832"/>
    <lineage>
        <taxon>Eukaryota</taxon>
        <taxon>Metazoa</taxon>
        <taxon>Chordata</taxon>
        <taxon>Craniata</taxon>
        <taxon>Vertebrata</taxon>
        <taxon>Euteleostomi</taxon>
        <taxon>Actinopterygii</taxon>
        <taxon>Neopterygii</taxon>
        <taxon>Teleostei</taxon>
        <taxon>Ostariophysi</taxon>
        <taxon>Cypriniformes</taxon>
        <taxon>Cyprinidae</taxon>
        <taxon>Labeoninae</taxon>
        <taxon>Labeonini</taxon>
        <taxon>Cirrhinus</taxon>
    </lineage>
</organism>
<name>A0ABD0PV93_CIRMR</name>
<dbReference type="SUPFAM" id="SSF48726">
    <property type="entry name" value="Immunoglobulin"/>
    <property type="match status" value="1"/>
</dbReference>
<dbReference type="AlphaFoldDB" id="A0ABD0PV93"/>
<proteinExistence type="predicted"/>
<sequence>VEKKMPEKYIREESMIRGPKFVVRLRSHTVYENSAIKLFCTVEGYPTPHVKW</sequence>
<gene>
    <name evidence="2" type="ORF">M9458_026227</name>
</gene>
<protein>
    <recommendedName>
        <fullName evidence="1">Ig-like domain-containing protein</fullName>
    </recommendedName>
</protein>
<accession>A0ABD0PV93</accession>
<evidence type="ECO:0000313" key="2">
    <source>
        <dbReference type="EMBL" id="KAL0177333.1"/>
    </source>
</evidence>
<dbReference type="InterPro" id="IPR007110">
    <property type="entry name" value="Ig-like_dom"/>
</dbReference>